<dbReference type="InterPro" id="IPR003959">
    <property type="entry name" value="ATPase_AAA_core"/>
</dbReference>
<evidence type="ECO:0000256" key="6">
    <source>
        <dbReference type="PROSITE-ProRule" id="PRU01251"/>
    </source>
</evidence>
<dbReference type="FunFam" id="3.40.50.300:FF:000120">
    <property type="entry name" value="ATP-dependent chaperone ClpB"/>
    <property type="match status" value="1"/>
</dbReference>
<feature type="coiled-coil region" evidence="8">
    <location>
        <begin position="493"/>
        <end position="547"/>
    </location>
</feature>
<proteinExistence type="inferred from homology"/>
<comment type="caution">
    <text evidence="11">The sequence shown here is derived from an EMBL/GenBank/DDBJ whole genome shotgun (WGS) entry which is preliminary data.</text>
</comment>
<dbReference type="InterPro" id="IPR028299">
    <property type="entry name" value="ClpA/B_CS2"/>
</dbReference>
<reference evidence="11" key="2">
    <citation type="submission" date="2020-11" db="EMBL/GenBank/DDBJ databases">
        <authorList>
            <consortium name="DOE Joint Genome Institute"/>
            <person name="Kuo A."/>
            <person name="Miyauchi S."/>
            <person name="Kiss E."/>
            <person name="Drula E."/>
            <person name="Kohler A."/>
            <person name="Sanchez-Garcia M."/>
            <person name="Andreopoulos B."/>
            <person name="Barry K.W."/>
            <person name="Bonito G."/>
            <person name="Buee M."/>
            <person name="Carver A."/>
            <person name="Chen C."/>
            <person name="Cichocki N."/>
            <person name="Clum A."/>
            <person name="Culley D."/>
            <person name="Crous P.W."/>
            <person name="Fauchery L."/>
            <person name="Girlanda M."/>
            <person name="Hayes R."/>
            <person name="Keri Z."/>
            <person name="Labutti K."/>
            <person name="Lipzen A."/>
            <person name="Lombard V."/>
            <person name="Magnuson J."/>
            <person name="Maillard F."/>
            <person name="Morin E."/>
            <person name="Murat C."/>
            <person name="Nolan M."/>
            <person name="Ohm R."/>
            <person name="Pangilinan J."/>
            <person name="Pereira M."/>
            <person name="Perotto S."/>
            <person name="Peter M."/>
            <person name="Riley R."/>
            <person name="Sitrit Y."/>
            <person name="Stielow B."/>
            <person name="Szollosi G."/>
            <person name="Zifcakova L."/>
            <person name="Stursova M."/>
            <person name="Spatafora J.W."/>
            <person name="Tedersoo L."/>
            <person name="Vaario L.-M."/>
            <person name="Yamada A."/>
            <person name="Yan M."/>
            <person name="Wang P."/>
            <person name="Xu J."/>
            <person name="Bruns T."/>
            <person name="Baldrian P."/>
            <person name="Vilgalys R."/>
            <person name="Henrissat B."/>
            <person name="Grigoriev I.V."/>
            <person name="Hibbett D."/>
            <person name="Nagy L.G."/>
            <person name="Martin F.M."/>
        </authorList>
    </citation>
    <scope>NUCLEOTIDE SEQUENCE</scope>
    <source>
        <strain evidence="11">UH-Tt-Lm1</strain>
    </source>
</reference>
<dbReference type="GO" id="GO:0005829">
    <property type="term" value="C:cytosol"/>
    <property type="evidence" value="ECO:0007669"/>
    <property type="project" value="TreeGrafter"/>
</dbReference>
<dbReference type="FunFam" id="3.40.50.300:FF:000010">
    <property type="entry name" value="Chaperone clpB 1, putative"/>
    <property type="match status" value="1"/>
</dbReference>
<evidence type="ECO:0000256" key="3">
    <source>
        <dbReference type="ARBA" id="ARBA00022741"/>
    </source>
</evidence>
<dbReference type="InterPro" id="IPR050130">
    <property type="entry name" value="ClpA_ClpB"/>
</dbReference>
<dbReference type="CDD" id="cd19499">
    <property type="entry name" value="RecA-like_ClpB_Hsp104-like"/>
    <property type="match status" value="1"/>
</dbReference>
<keyword evidence="8" id="KW-0175">Coiled coil</keyword>
<keyword evidence="11" id="KW-0378">Hydrolase</keyword>
<dbReference type="PANTHER" id="PTHR11638:SF18">
    <property type="entry name" value="HEAT SHOCK PROTEIN 104"/>
    <property type="match status" value="1"/>
</dbReference>
<dbReference type="PRINTS" id="PR00300">
    <property type="entry name" value="CLPPROTEASEA"/>
</dbReference>
<gene>
    <name evidence="11" type="ORF">BJ322DRAFT_1003292</name>
</gene>
<feature type="region of interest" description="Disordered" evidence="9">
    <location>
        <begin position="887"/>
        <end position="907"/>
    </location>
</feature>
<keyword evidence="2 6" id="KW-0677">Repeat</keyword>
<keyword evidence="12" id="KW-1185">Reference proteome</keyword>
<dbReference type="Pfam" id="PF10431">
    <property type="entry name" value="ClpB_D2-small"/>
    <property type="match status" value="1"/>
</dbReference>
<protein>
    <submittedName>
        <fullName evidence="11">P-loop containing nucleoside triphosphate hydrolase protein</fullName>
    </submittedName>
</protein>
<dbReference type="FunFam" id="3.40.50.300:FF:000025">
    <property type="entry name" value="ATP-dependent Clp protease subunit"/>
    <property type="match status" value="1"/>
</dbReference>
<reference evidence="11" key="1">
    <citation type="journal article" date="2020" name="Nat. Commun.">
        <title>Large-scale genome sequencing of mycorrhizal fungi provides insights into the early evolution of symbiotic traits.</title>
        <authorList>
            <person name="Miyauchi S."/>
            <person name="Kiss E."/>
            <person name="Kuo A."/>
            <person name="Drula E."/>
            <person name="Kohler A."/>
            <person name="Sanchez-Garcia M."/>
            <person name="Morin E."/>
            <person name="Andreopoulos B."/>
            <person name="Barry K.W."/>
            <person name="Bonito G."/>
            <person name="Buee M."/>
            <person name="Carver A."/>
            <person name="Chen C."/>
            <person name="Cichocki N."/>
            <person name="Clum A."/>
            <person name="Culley D."/>
            <person name="Crous P.W."/>
            <person name="Fauchery L."/>
            <person name="Girlanda M."/>
            <person name="Hayes R.D."/>
            <person name="Keri Z."/>
            <person name="LaButti K."/>
            <person name="Lipzen A."/>
            <person name="Lombard V."/>
            <person name="Magnuson J."/>
            <person name="Maillard F."/>
            <person name="Murat C."/>
            <person name="Nolan M."/>
            <person name="Ohm R.A."/>
            <person name="Pangilinan J."/>
            <person name="Pereira M.F."/>
            <person name="Perotto S."/>
            <person name="Peter M."/>
            <person name="Pfister S."/>
            <person name="Riley R."/>
            <person name="Sitrit Y."/>
            <person name="Stielow J.B."/>
            <person name="Szollosi G."/>
            <person name="Zifcakova L."/>
            <person name="Stursova M."/>
            <person name="Spatafora J.W."/>
            <person name="Tedersoo L."/>
            <person name="Vaario L.M."/>
            <person name="Yamada A."/>
            <person name="Yan M."/>
            <person name="Wang P."/>
            <person name="Xu J."/>
            <person name="Bruns T."/>
            <person name="Baldrian P."/>
            <person name="Vilgalys R."/>
            <person name="Dunand C."/>
            <person name="Henrissat B."/>
            <person name="Grigoriev I.V."/>
            <person name="Hibbett D."/>
            <person name="Nagy L.G."/>
            <person name="Martin F.M."/>
        </authorList>
    </citation>
    <scope>NUCLEOTIDE SEQUENCE</scope>
    <source>
        <strain evidence="11">UH-Tt-Lm1</strain>
    </source>
</reference>
<dbReference type="Gene3D" id="1.10.8.60">
    <property type="match status" value="1"/>
</dbReference>
<dbReference type="Gene3D" id="3.40.50.300">
    <property type="entry name" value="P-loop containing nucleotide triphosphate hydrolases"/>
    <property type="match status" value="3"/>
</dbReference>
<dbReference type="PROSITE" id="PS00870">
    <property type="entry name" value="CLPAB_1"/>
    <property type="match status" value="1"/>
</dbReference>
<dbReference type="Proteomes" id="UP000736335">
    <property type="component" value="Unassembled WGS sequence"/>
</dbReference>
<dbReference type="PROSITE" id="PS00871">
    <property type="entry name" value="CLPAB_2"/>
    <property type="match status" value="1"/>
</dbReference>
<dbReference type="SMART" id="SM01086">
    <property type="entry name" value="ClpB_D2-small"/>
    <property type="match status" value="1"/>
</dbReference>
<dbReference type="SUPFAM" id="SSF52540">
    <property type="entry name" value="P-loop containing nucleoside triphosphate hydrolases"/>
    <property type="match status" value="2"/>
</dbReference>
<evidence type="ECO:0000256" key="8">
    <source>
        <dbReference type="SAM" id="Coils"/>
    </source>
</evidence>
<dbReference type="Pfam" id="PF02861">
    <property type="entry name" value="Clp_N"/>
    <property type="match status" value="1"/>
</dbReference>
<dbReference type="Pfam" id="PF17871">
    <property type="entry name" value="AAA_lid_9"/>
    <property type="match status" value="1"/>
</dbReference>
<dbReference type="Gene3D" id="1.10.1780.10">
    <property type="entry name" value="Clp, N-terminal domain"/>
    <property type="match status" value="1"/>
</dbReference>
<keyword evidence="3 7" id="KW-0547">Nucleotide-binding</keyword>
<feature type="coiled-coil region" evidence="8">
    <location>
        <begin position="433"/>
        <end position="467"/>
    </location>
</feature>
<accession>A0A9P6HHN8</accession>
<dbReference type="PROSITE" id="PS51903">
    <property type="entry name" value="CLP_R"/>
    <property type="match status" value="1"/>
</dbReference>
<dbReference type="SMART" id="SM00382">
    <property type="entry name" value="AAA"/>
    <property type="match status" value="2"/>
</dbReference>
<dbReference type="InterPro" id="IPR019489">
    <property type="entry name" value="Clp_ATPase_C"/>
</dbReference>
<name>A0A9P6HHN8_9AGAM</name>
<comment type="similarity">
    <text evidence="1 7">Belongs to the ClpA/ClpB family.</text>
</comment>
<keyword evidence="4 7" id="KW-0067">ATP-binding</keyword>
<dbReference type="InterPro" id="IPR003593">
    <property type="entry name" value="AAA+_ATPase"/>
</dbReference>
<evidence type="ECO:0000256" key="9">
    <source>
        <dbReference type="SAM" id="MobiDB-lite"/>
    </source>
</evidence>
<evidence type="ECO:0000313" key="12">
    <source>
        <dbReference type="Proteomes" id="UP000736335"/>
    </source>
</evidence>
<dbReference type="GO" id="GO:0042026">
    <property type="term" value="P:protein refolding"/>
    <property type="evidence" value="ECO:0007669"/>
    <property type="project" value="TreeGrafter"/>
</dbReference>
<evidence type="ECO:0000313" key="11">
    <source>
        <dbReference type="EMBL" id="KAF9786951.1"/>
    </source>
</evidence>
<dbReference type="Pfam" id="PF00004">
    <property type="entry name" value="AAA"/>
    <property type="match status" value="1"/>
</dbReference>
<organism evidence="11 12">
    <name type="scientific">Thelephora terrestris</name>
    <dbReference type="NCBI Taxonomy" id="56493"/>
    <lineage>
        <taxon>Eukaryota</taxon>
        <taxon>Fungi</taxon>
        <taxon>Dikarya</taxon>
        <taxon>Basidiomycota</taxon>
        <taxon>Agaricomycotina</taxon>
        <taxon>Agaricomycetes</taxon>
        <taxon>Thelephorales</taxon>
        <taxon>Thelephoraceae</taxon>
        <taxon>Thelephora</taxon>
    </lineage>
</organism>
<dbReference type="InterPro" id="IPR041546">
    <property type="entry name" value="ClpA/ClpB_AAA_lid"/>
</dbReference>
<evidence type="ECO:0000256" key="4">
    <source>
        <dbReference type="ARBA" id="ARBA00022840"/>
    </source>
</evidence>
<keyword evidence="5 7" id="KW-0143">Chaperone</keyword>
<dbReference type="InterPro" id="IPR027417">
    <property type="entry name" value="P-loop_NTPase"/>
</dbReference>
<dbReference type="CDD" id="cd00009">
    <property type="entry name" value="AAA"/>
    <property type="match status" value="1"/>
</dbReference>
<dbReference type="InterPro" id="IPR004176">
    <property type="entry name" value="Clp_R_N"/>
</dbReference>
<dbReference type="InterPro" id="IPR018368">
    <property type="entry name" value="ClpA/B_CS1"/>
</dbReference>
<dbReference type="EMBL" id="WIUZ02000005">
    <property type="protein sequence ID" value="KAF9786951.1"/>
    <property type="molecule type" value="Genomic_DNA"/>
</dbReference>
<evidence type="ECO:0000256" key="7">
    <source>
        <dbReference type="RuleBase" id="RU004432"/>
    </source>
</evidence>
<dbReference type="SUPFAM" id="SSF81923">
    <property type="entry name" value="Double Clp-N motif"/>
    <property type="match status" value="1"/>
</dbReference>
<dbReference type="GO" id="GO:0005524">
    <property type="term" value="F:ATP binding"/>
    <property type="evidence" value="ECO:0007669"/>
    <property type="project" value="UniProtKB-KW"/>
</dbReference>
<dbReference type="GO" id="GO:0043335">
    <property type="term" value="P:protein unfolding"/>
    <property type="evidence" value="ECO:0007669"/>
    <property type="project" value="TreeGrafter"/>
</dbReference>
<feature type="domain" description="Clp R" evidence="10">
    <location>
        <begin position="1"/>
        <end position="164"/>
    </location>
</feature>
<dbReference type="InterPro" id="IPR036628">
    <property type="entry name" value="Clp_N_dom_sf"/>
</dbReference>
<dbReference type="GO" id="GO:0051082">
    <property type="term" value="F:unfolded protein binding"/>
    <property type="evidence" value="ECO:0007669"/>
    <property type="project" value="TreeGrafter"/>
</dbReference>
<evidence type="ECO:0000256" key="2">
    <source>
        <dbReference type="ARBA" id="ARBA00022737"/>
    </source>
</evidence>
<sequence length="907" mass="100109">MTSNFDFTDKTQESLGAAIQLAKDYANAHVVPAHIAFVLLNEGNGDQQPPGGLSGSSQGNKNSLFTSVIEKVGGDPIAIKRALNRIIVRLPAQSPPPDEIAMSSAALKVLREAQSIQKTMHDSYIAQDHLLLALIKDPSIQPIIKEVGLTEATLKTAISQIRGNRRVDTKNAEQGFDALSKYAIDLTALAADGKIDPVIGRDHEIRRVVRILCRRTKNNPVLIGEPGVGKTAVVEGLAQRIVNRDVPASLLGRLFSLDMGALMAGAKYKGEYEERVKSVLNEIEKASEEGVGVILFIDELHLIMAGSDSSSGGMDAANLLKPMLARGKLRCIGATTLAEYRKYIEKDAAFERRFAQVLVNEPSVPETINILRGIREKYEVHHGVRILDGALISAATLAHRYLTSRRLPDSAIDLVDEACASVRVTRETAPEAIDKLQRRKLELEVEVHALEREKDQASKERLAVARKTIADVEDQLQPLLAAYENEKKRGDEINQVRKKIDELKAKADDAERKYDLSTASDLRYYALPDLKNRLKVLEQKKAAEDDEGEGSDTVTPEQIAEIVARWTSIPVTRLMSSEKEKLLRLEKILAESVVGQPEAVKAVANAVRLSRSGLRNSARPIASFLMAGPSGTGKTLLSKTLATLLFDSPDAMIRIDSSEYSEKHSISRLIGAPPGYVGHDSGGQLTEYVRRKPYCIVLIDEIEKACREFITLFLQVLDDGRLTDGQGRVVDFRNTVIIMTSNLGAAYLSDMGEGPVKSQTKELVMGTIRGHFPPEFINRIDEIIIFRTLSMGNVKKIVDIRLREVQDRLVERKMTLEIDEDAKNFLCASGYSPIYGARPLNRAIQSDLLNPLSVMILSDRVRDGETIRVTFDGPHNRLAIIPNHEGTTMDVDMDDDDADDIEVEEMD</sequence>
<feature type="compositionally biased region" description="Acidic residues" evidence="9">
    <location>
        <begin position="891"/>
        <end position="907"/>
    </location>
</feature>
<dbReference type="InterPro" id="IPR001270">
    <property type="entry name" value="ClpA/B"/>
</dbReference>
<evidence type="ECO:0000256" key="5">
    <source>
        <dbReference type="ARBA" id="ARBA00023186"/>
    </source>
</evidence>
<dbReference type="GO" id="GO:0016887">
    <property type="term" value="F:ATP hydrolysis activity"/>
    <property type="evidence" value="ECO:0007669"/>
    <property type="project" value="InterPro"/>
</dbReference>
<dbReference type="Pfam" id="PF07724">
    <property type="entry name" value="AAA_2"/>
    <property type="match status" value="1"/>
</dbReference>
<dbReference type="GO" id="GO:0051087">
    <property type="term" value="F:protein-folding chaperone binding"/>
    <property type="evidence" value="ECO:0007669"/>
    <property type="project" value="TreeGrafter"/>
</dbReference>
<dbReference type="OrthoDB" id="47330at2759"/>
<evidence type="ECO:0000256" key="1">
    <source>
        <dbReference type="ARBA" id="ARBA00008675"/>
    </source>
</evidence>
<dbReference type="AlphaFoldDB" id="A0A9P6HHN8"/>
<evidence type="ECO:0000259" key="10">
    <source>
        <dbReference type="PROSITE" id="PS51903"/>
    </source>
</evidence>
<dbReference type="GO" id="GO:0070370">
    <property type="term" value="P:cellular heat acclimation"/>
    <property type="evidence" value="ECO:0007669"/>
    <property type="project" value="TreeGrafter"/>
</dbReference>
<dbReference type="PANTHER" id="PTHR11638">
    <property type="entry name" value="ATP-DEPENDENT CLP PROTEASE"/>
    <property type="match status" value="1"/>
</dbReference>